<dbReference type="Proteomes" id="UP000521943">
    <property type="component" value="Unassembled WGS sequence"/>
</dbReference>
<protein>
    <submittedName>
        <fullName evidence="2">Uncharacterized protein</fullName>
    </submittedName>
</protein>
<proteinExistence type="predicted"/>
<keyword evidence="3" id="KW-1185">Reference proteome</keyword>
<dbReference type="AlphaFoldDB" id="A0A8H6HP90"/>
<evidence type="ECO:0000313" key="3">
    <source>
        <dbReference type="Proteomes" id="UP000521943"/>
    </source>
</evidence>
<dbReference type="OrthoDB" id="2246127at2759"/>
<name>A0A8H6HP90_9AGAR</name>
<dbReference type="PANTHER" id="PTHR31912">
    <property type="entry name" value="IP13529P"/>
    <property type="match status" value="1"/>
</dbReference>
<evidence type="ECO:0000256" key="1">
    <source>
        <dbReference type="SAM" id="MobiDB-lite"/>
    </source>
</evidence>
<comment type="caution">
    <text evidence="2">The sequence shown here is derived from an EMBL/GenBank/DDBJ whole genome shotgun (WGS) entry which is preliminary data.</text>
</comment>
<feature type="region of interest" description="Disordered" evidence="1">
    <location>
        <begin position="374"/>
        <end position="424"/>
    </location>
</feature>
<accession>A0A8H6HP90</accession>
<organism evidence="2 3">
    <name type="scientific">Ephemerocybe angulata</name>
    <dbReference type="NCBI Taxonomy" id="980116"/>
    <lineage>
        <taxon>Eukaryota</taxon>
        <taxon>Fungi</taxon>
        <taxon>Dikarya</taxon>
        <taxon>Basidiomycota</taxon>
        <taxon>Agaricomycotina</taxon>
        <taxon>Agaricomycetes</taxon>
        <taxon>Agaricomycetidae</taxon>
        <taxon>Agaricales</taxon>
        <taxon>Agaricineae</taxon>
        <taxon>Psathyrellaceae</taxon>
        <taxon>Ephemerocybe</taxon>
    </lineage>
</organism>
<reference evidence="2 3" key="1">
    <citation type="submission" date="2020-07" db="EMBL/GenBank/DDBJ databases">
        <title>Comparative genomics of pyrophilous fungi reveals a link between fire events and developmental genes.</title>
        <authorList>
            <consortium name="DOE Joint Genome Institute"/>
            <person name="Steindorff A.S."/>
            <person name="Carver A."/>
            <person name="Calhoun S."/>
            <person name="Stillman K."/>
            <person name="Liu H."/>
            <person name="Lipzen A."/>
            <person name="Pangilinan J."/>
            <person name="Labutti K."/>
            <person name="Bruns T.D."/>
            <person name="Grigoriev I.V."/>
        </authorList>
    </citation>
    <scope>NUCLEOTIDE SEQUENCE [LARGE SCALE GENOMIC DNA]</scope>
    <source>
        <strain evidence="2 3">CBS 144469</strain>
    </source>
</reference>
<gene>
    <name evidence="2" type="ORF">DFP72DRAFT_991577</name>
</gene>
<feature type="compositionally biased region" description="Acidic residues" evidence="1">
    <location>
        <begin position="383"/>
        <end position="407"/>
    </location>
</feature>
<dbReference type="EMBL" id="JACGCI010000055">
    <property type="protein sequence ID" value="KAF6750688.1"/>
    <property type="molecule type" value="Genomic_DNA"/>
</dbReference>
<feature type="region of interest" description="Disordered" evidence="1">
    <location>
        <begin position="961"/>
        <end position="982"/>
    </location>
</feature>
<evidence type="ECO:0000313" key="2">
    <source>
        <dbReference type="EMBL" id="KAF6750688.1"/>
    </source>
</evidence>
<dbReference type="PANTHER" id="PTHR31912:SF34">
    <property type="entry name" value="NOTOCHORD-RELATED PROTEIN"/>
    <property type="match status" value="1"/>
</dbReference>
<sequence>MHLPRSVFSQRQLDLFLWLLKANDMNDVPSVDTMDSITSRLQDLCGIRTMPHDGPLGHRFYMNNIGDIISQEMANPKVRRHLHFYPEDAGPKVAHAYQANRWLHELPDDMTTPMARVGTQDFYIYELAMLKSGRCCVPVRWFMAPAQEGNGQELFAKAWPMEMYSDDDGRAWRVVKDTKYTIPATQLIRSFPVLRMDIKNGLYDLPLPELIRDFYDPALEPDDQHQRWRFTNPVIGNRWRHRAKNHRVVSFPVWLYCDDTSGNTSKKWNCHNSYLFTPAGLLRSEIHKEYNIHFICTSNIAPPLEMMDGVAAQFEHLQEHGVWAWDCEAQEPILVFPVVLALLGDNPMQSEFACHIGLRGRMFCRSCWVEGFKGKRKRKGDDGDISDDSGYEPDEEDDANEGDDDDSGSGSDTGSQNSGVSVTASGLADTEAFSRLKSFVKPGTPRNAEQTKKMLSQFFESACQPGNMTSIKKSRTTTGVKDTFQLHFLNKLFDVTKGKRAEHTKQAALDAAKAALPEQGKNPNKLISPVFRFKGLDPHTDTPVEILHVDAIHNQLKNKKPKKDLLATRLSCLDVSGLGLSPLPGQTLVQYAGSLVGRDFRAIAQVAPFVLYDMVTPECFETWKCLSKLVPLIWQPEIEDIDSFVKTLEQEIQNFLVTTAKWTSRWFNKPKFHILVHLPDHIRRFGPAILFATEGFESFNAIIRAKSVHSNRQAPSRDIARAFGQASRVRHLVSGGLFQKQLGEASTDIDACDKCRAFSFDVGTWTCAGPGPRNLLRQKSTITSYLAKCIRTPGNPRTFNDSFILENGDRCSPGLQATGGESMTVGEVNEIVISDSAMLSSPPSAVLLQVASTNRAARPYDMPYIDLLPQWTLVTPSRIRCTVNAQHPCAVAGCKDTGTRAVRQERIATNISKKAIEHLPHIGPDHNPVLNLAQMRDARFLQAFRLPPPLLPVDETLLASPKRTTKAKKPVPSATVSTPANTRRVTELLRGRGGPS</sequence>